<gene>
    <name evidence="4" type="ORF">HMN09_01339300</name>
</gene>
<dbReference type="AlphaFoldDB" id="A0A8H6RYU6"/>
<dbReference type="Pfam" id="PF20151">
    <property type="entry name" value="DUF6533"/>
    <property type="match status" value="1"/>
</dbReference>
<feature type="transmembrane region" description="Helical" evidence="2">
    <location>
        <begin position="174"/>
        <end position="196"/>
    </location>
</feature>
<organism evidence="4 5">
    <name type="scientific">Mycena chlorophos</name>
    <name type="common">Agaric fungus</name>
    <name type="synonym">Agaricus chlorophos</name>
    <dbReference type="NCBI Taxonomy" id="658473"/>
    <lineage>
        <taxon>Eukaryota</taxon>
        <taxon>Fungi</taxon>
        <taxon>Dikarya</taxon>
        <taxon>Basidiomycota</taxon>
        <taxon>Agaricomycotina</taxon>
        <taxon>Agaricomycetes</taxon>
        <taxon>Agaricomycetidae</taxon>
        <taxon>Agaricales</taxon>
        <taxon>Marasmiineae</taxon>
        <taxon>Mycenaceae</taxon>
        <taxon>Mycena</taxon>
    </lineage>
</organism>
<dbReference type="Proteomes" id="UP000613580">
    <property type="component" value="Unassembled WGS sequence"/>
</dbReference>
<feature type="region of interest" description="Disordered" evidence="1">
    <location>
        <begin position="415"/>
        <end position="436"/>
    </location>
</feature>
<feature type="transmembrane region" description="Helical" evidence="2">
    <location>
        <begin position="231"/>
        <end position="249"/>
    </location>
</feature>
<evidence type="ECO:0000259" key="3">
    <source>
        <dbReference type="Pfam" id="PF20151"/>
    </source>
</evidence>
<reference evidence="4" key="1">
    <citation type="submission" date="2020-05" db="EMBL/GenBank/DDBJ databases">
        <title>Mycena genomes resolve the evolution of fungal bioluminescence.</title>
        <authorList>
            <person name="Tsai I.J."/>
        </authorList>
    </citation>
    <scope>NUCLEOTIDE SEQUENCE</scope>
    <source>
        <strain evidence="4">110903Hualien_Pintung</strain>
    </source>
</reference>
<evidence type="ECO:0000256" key="1">
    <source>
        <dbReference type="SAM" id="MobiDB-lite"/>
    </source>
</evidence>
<evidence type="ECO:0000313" key="4">
    <source>
        <dbReference type="EMBL" id="KAF7289453.1"/>
    </source>
</evidence>
<protein>
    <recommendedName>
        <fullName evidence="3">DUF6533 domain-containing protein</fullName>
    </recommendedName>
</protein>
<dbReference type="EMBL" id="JACAZE010000029">
    <property type="protein sequence ID" value="KAF7289453.1"/>
    <property type="molecule type" value="Genomic_DNA"/>
</dbReference>
<dbReference type="InterPro" id="IPR045340">
    <property type="entry name" value="DUF6533"/>
</dbReference>
<feature type="compositionally biased region" description="Low complexity" evidence="1">
    <location>
        <begin position="468"/>
        <end position="477"/>
    </location>
</feature>
<feature type="region of interest" description="Disordered" evidence="1">
    <location>
        <begin position="573"/>
        <end position="592"/>
    </location>
</feature>
<feature type="domain" description="DUF6533" evidence="3">
    <location>
        <begin position="40"/>
        <end position="84"/>
    </location>
</feature>
<keyword evidence="2" id="KW-1133">Transmembrane helix</keyword>
<evidence type="ECO:0000256" key="2">
    <source>
        <dbReference type="SAM" id="Phobius"/>
    </source>
</evidence>
<keyword evidence="5" id="KW-1185">Reference proteome</keyword>
<accession>A0A8H6RYU6</accession>
<name>A0A8H6RYU6_MYCCL</name>
<proteinExistence type="predicted"/>
<feature type="transmembrane region" description="Helical" evidence="2">
    <location>
        <begin position="102"/>
        <end position="123"/>
    </location>
</feature>
<dbReference type="OrthoDB" id="3038990at2759"/>
<keyword evidence="2" id="KW-0812">Transmembrane</keyword>
<feature type="transmembrane region" description="Helical" evidence="2">
    <location>
        <begin position="32"/>
        <end position="53"/>
    </location>
</feature>
<feature type="transmembrane region" description="Helical" evidence="2">
    <location>
        <begin position="73"/>
        <end position="96"/>
    </location>
</feature>
<evidence type="ECO:0000313" key="5">
    <source>
        <dbReference type="Proteomes" id="UP000613580"/>
    </source>
</evidence>
<feature type="region of interest" description="Disordered" evidence="1">
    <location>
        <begin position="454"/>
        <end position="483"/>
    </location>
</feature>
<sequence>MLIVDHLTTMAPNLPNPPTTMTQALLTPETQYQVAISLCLAVGTLGAYIWDVLLHLGEEYKMLAKSRIRLGTVVYFSSRVWTLLALLGTTLFATYPLQYCELAITLTEVFWAIAVASTSFLFFLRARAIFNGNPWLISIFFCLWLSVAGTAAIVPTTVHAVNVGLTAYCIDDSISPAAVSLGITPLLYHTVIFLAISWHLSRHSWSGDFRTFFTGKSLPSFSKALLKDGQFYYLLLVTLNTITVAMFFNGQLAPAYRLAFAIPNLMLGNATACMAVKPGNYSQQRTSYARAANVLSQHAPDPHRLQFHSHRLQSEILPILMALAGDVQDDAWVIDAANSLGALVSDLERVSAIAARRCGTDHKSISLSTSSHLRAFAGFAMCKGNCGCVRFKPPSDGTKVKENTKCTEPVCRHKKKHHTEEALQPPRSLPTNPEERGQLVQSIIGDWKAKASNSVARAETNRGLKSQAKPTGTASAATKKKGKTKEKLIQIASAQLVVGGIQDNGKTLRLTPGAATTQSQVQQSRCSDPEQRAVQRARRARVWPLWRPSDWLSFDEDASEDDITHVLSNATDGPFAPHLESPPGATLTTRAV</sequence>
<feature type="transmembrane region" description="Helical" evidence="2">
    <location>
        <begin position="135"/>
        <end position="154"/>
    </location>
</feature>
<keyword evidence="2" id="KW-0472">Membrane</keyword>
<comment type="caution">
    <text evidence="4">The sequence shown here is derived from an EMBL/GenBank/DDBJ whole genome shotgun (WGS) entry which is preliminary data.</text>
</comment>